<dbReference type="EC" id="3.6.1.7" evidence="2"/>
<dbReference type="InterPro" id="IPR051060">
    <property type="entry name" value="Carbamoyltrans_HypF-like"/>
</dbReference>
<evidence type="ECO:0000256" key="1">
    <source>
        <dbReference type="ARBA" id="ARBA00008097"/>
    </source>
</evidence>
<dbReference type="PROSITE" id="PS51163">
    <property type="entry name" value="YRDC"/>
    <property type="match status" value="1"/>
</dbReference>
<dbReference type="InterPro" id="IPR055128">
    <property type="entry name" value="HypF_C_2"/>
</dbReference>
<protein>
    <recommendedName>
        <fullName evidence="2">acylphosphatase</fullName>
        <ecNumber evidence="2">3.6.1.7</ecNumber>
    </recommendedName>
</protein>
<dbReference type="InterPro" id="IPR006070">
    <property type="entry name" value="Sua5-like_dom"/>
</dbReference>
<evidence type="ECO:0000313" key="7">
    <source>
        <dbReference type="Proteomes" id="UP000700908"/>
    </source>
</evidence>
<dbReference type="InterPro" id="IPR001792">
    <property type="entry name" value="Acylphosphatase-like_dom"/>
</dbReference>
<feature type="compositionally biased region" description="Polar residues" evidence="3">
    <location>
        <begin position="95"/>
        <end position="113"/>
    </location>
</feature>
<dbReference type="InterPro" id="IPR011125">
    <property type="entry name" value="Znf_HypF"/>
</dbReference>
<organism evidence="6 7">
    <name type="scientific">Collinsella ureilytica</name>
    <dbReference type="NCBI Taxonomy" id="2869515"/>
    <lineage>
        <taxon>Bacteria</taxon>
        <taxon>Bacillati</taxon>
        <taxon>Actinomycetota</taxon>
        <taxon>Coriobacteriia</taxon>
        <taxon>Coriobacteriales</taxon>
        <taxon>Coriobacteriaceae</taxon>
        <taxon>Collinsella</taxon>
    </lineage>
</organism>
<dbReference type="PROSITE" id="PS51160">
    <property type="entry name" value="ACYLPHOSPHATASE_3"/>
    <property type="match status" value="1"/>
</dbReference>
<proteinExistence type="inferred from homology"/>
<dbReference type="PANTHER" id="PTHR42959">
    <property type="entry name" value="CARBAMOYLTRANSFERASE"/>
    <property type="match status" value="1"/>
</dbReference>
<dbReference type="PANTHER" id="PTHR42959:SF1">
    <property type="entry name" value="CARBAMOYLTRANSFERASE HYPF"/>
    <property type="match status" value="1"/>
</dbReference>
<evidence type="ECO:0000313" key="6">
    <source>
        <dbReference type="EMBL" id="MBY4797637.1"/>
    </source>
</evidence>
<feature type="active site" evidence="2">
    <location>
        <position position="2"/>
    </location>
</feature>
<sequence length="988" mass="106777">MRPFVYREACAHQISGWVLNAADGVHIEAAGRDDNLHAFIQALSAHAPAAARIEHIETHIVDAGEERDASAALYQGDHGTHEEEVTGAHPHAHVGSTQQPRRASTSEQDSPASSMPPRVNKGFTIRESEDAGAHTTLVSPDIAICNDCLKELFDPNDRRYHYPFITCTNCGPRFTIIRALPYDRLKTSMEDFDLCPVCAAEYTNPADRRFHAQPDACFVCGPHLSWREARGHSPAPAIGDTRLASDAIIDRAADLIAKGSIIAIKGLGGFHLACNAASTRAVHTLRTRKHRGDKPLAIMVQDLAAASQLAEINTLEQGLLTGTVRPIVLLKRKQVTCSSPRENAELSHGDASEHVRIAQPHYAREGSRLTNASEHTLIPASSAQKKSHTHGCTTQRDPIQISPEVAGTLPELGIMLPYTPLQYLLMEACAARGITALVMTSGNRSGDPIEIDDTSAWRNLVEGGLADALLGFNRQILTRFDDSVLRVVAGRALPIRRSRGYAPTPLPLPTYTACPSSTQAQQPDRAKTQCAGHALEQQPDRAKTQCAGHAQAQCAELHPHQPAHLCTHAAEQRPQPTSSLLATGSEQKATFALTRDTNCFLSQHIGDIDQGSTLNTWHETRLHMERLFDIAPTALACDLHPAYLTSRWARATAAERHLPLIEVQHHHAHIASVLAEARASGDEDASRQVLGIAFDGTGAGTDGTVWGGEMLIADFTGFSRAARLSPWKLLGGAGAILDPKKCAWSLLTCVNLLEHPGAERLRSAFTDKETRILQHMYEHNINSPLTSSMGRLLDGLSAILGICVKASYEGQPAIELEAAAWRSGKVAQTMSQRDQVRYQLEFRELTNSDLPQPVYEDAHGSQQESSPAARSCQRGNAPTWELNPTPLLAAALDDIAVKRPPEEIALCIHQAIIQGTVHAARCIAQATSLTTCALSGGVFMNRILLAGIADGLKSQGLHVLIPQQIPVNDGCIAYGQAAVAHAHLASPQ</sequence>
<evidence type="ECO:0000256" key="3">
    <source>
        <dbReference type="SAM" id="MobiDB-lite"/>
    </source>
</evidence>
<accession>A0ABS7MJU0</accession>
<dbReference type="Pfam" id="PF22521">
    <property type="entry name" value="HypF_C_2"/>
    <property type="match status" value="1"/>
</dbReference>
<dbReference type="Pfam" id="PF00708">
    <property type="entry name" value="Acylphosphatase"/>
    <property type="match status" value="1"/>
</dbReference>
<reference evidence="6 7" key="1">
    <citation type="submission" date="2021-08" db="EMBL/GenBank/DDBJ databases">
        <title>Collinsella faecalis sp. nov. isolated from swine faeces.</title>
        <authorList>
            <person name="Oh B.S."/>
            <person name="Lee J.H."/>
        </authorList>
    </citation>
    <scope>NUCLEOTIDE SEQUENCE [LARGE SCALE GENOMIC DNA]</scope>
    <source>
        <strain evidence="6 7">AGMB00827</strain>
    </source>
</reference>
<dbReference type="EMBL" id="JAIMFO010000006">
    <property type="protein sequence ID" value="MBY4797637.1"/>
    <property type="molecule type" value="Genomic_DNA"/>
</dbReference>
<comment type="catalytic activity">
    <reaction evidence="2">
        <text>an acyl phosphate + H2O = a carboxylate + phosphate + H(+)</text>
        <dbReference type="Rhea" id="RHEA:14965"/>
        <dbReference type="ChEBI" id="CHEBI:15377"/>
        <dbReference type="ChEBI" id="CHEBI:15378"/>
        <dbReference type="ChEBI" id="CHEBI:29067"/>
        <dbReference type="ChEBI" id="CHEBI:43474"/>
        <dbReference type="ChEBI" id="CHEBI:59918"/>
        <dbReference type="EC" id="3.6.1.7"/>
    </reaction>
</comment>
<feature type="domain" description="YrdC-like" evidence="5">
    <location>
        <begin position="246"/>
        <end position="500"/>
    </location>
</feature>
<gene>
    <name evidence="6" type="ORF">K6V98_04615</name>
</gene>
<dbReference type="SUPFAM" id="SSF54975">
    <property type="entry name" value="Acylphosphatase/BLUF domain-like"/>
    <property type="match status" value="1"/>
</dbReference>
<name>A0ABS7MJU0_9ACTN</name>
<feature type="compositionally biased region" description="Polar residues" evidence="3">
    <location>
        <begin position="860"/>
        <end position="876"/>
    </location>
</feature>
<dbReference type="Pfam" id="PF07503">
    <property type="entry name" value="zf-HYPF"/>
    <property type="match status" value="2"/>
</dbReference>
<feature type="domain" description="Acylphosphatase-like" evidence="4">
    <location>
        <begin position="1"/>
        <end position="74"/>
    </location>
</feature>
<dbReference type="Gene3D" id="3.90.870.50">
    <property type="match status" value="1"/>
</dbReference>
<keyword evidence="2" id="KW-0378">Hydrolase</keyword>
<dbReference type="Gene3D" id="3.30.420.40">
    <property type="match status" value="1"/>
</dbReference>
<dbReference type="SUPFAM" id="SSF55821">
    <property type="entry name" value="YrdC/RibB"/>
    <property type="match status" value="2"/>
</dbReference>
<dbReference type="Pfam" id="PF01300">
    <property type="entry name" value="Sua5_yciO_yrdC"/>
    <property type="match status" value="2"/>
</dbReference>
<dbReference type="Proteomes" id="UP000700908">
    <property type="component" value="Unassembled WGS sequence"/>
</dbReference>
<dbReference type="Pfam" id="PF17788">
    <property type="entry name" value="HypF_C"/>
    <property type="match status" value="1"/>
</dbReference>
<evidence type="ECO:0000259" key="5">
    <source>
        <dbReference type="PROSITE" id="PS51163"/>
    </source>
</evidence>
<evidence type="ECO:0000259" key="4">
    <source>
        <dbReference type="PROSITE" id="PS51160"/>
    </source>
</evidence>
<feature type="region of interest" description="Disordered" evidence="3">
    <location>
        <begin position="91"/>
        <end position="120"/>
    </location>
</feature>
<dbReference type="InterPro" id="IPR017945">
    <property type="entry name" value="DHBP_synth_RibB-like_a/b_dom"/>
</dbReference>
<dbReference type="InterPro" id="IPR041440">
    <property type="entry name" value="HypF_C"/>
</dbReference>
<feature type="active site" evidence="2">
    <location>
        <position position="20"/>
    </location>
</feature>
<feature type="region of interest" description="Disordered" evidence="3">
    <location>
        <begin position="851"/>
        <end position="878"/>
    </location>
</feature>
<comment type="similarity">
    <text evidence="1">Belongs to the carbamoyltransferase HypF family.</text>
</comment>
<evidence type="ECO:0000256" key="2">
    <source>
        <dbReference type="PROSITE-ProRule" id="PRU00520"/>
    </source>
</evidence>
<dbReference type="Gene3D" id="3.90.870.40">
    <property type="match status" value="1"/>
</dbReference>
<dbReference type="InterPro" id="IPR036046">
    <property type="entry name" value="Acylphosphatase-like_dom_sf"/>
</dbReference>
<keyword evidence="7" id="KW-1185">Reference proteome</keyword>
<comment type="caution">
    <text evidence="6">The sequence shown here is derived from an EMBL/GenBank/DDBJ whole genome shotgun (WGS) entry which is preliminary data.</text>
</comment>
<dbReference type="Gene3D" id="3.30.70.100">
    <property type="match status" value="1"/>
</dbReference>